<feature type="domain" description="HTH rpiR-type" evidence="4">
    <location>
        <begin position="1"/>
        <end position="73"/>
    </location>
</feature>
<dbReference type="Gene3D" id="1.10.10.10">
    <property type="entry name" value="Winged helix-like DNA-binding domain superfamily/Winged helix DNA-binding domain"/>
    <property type="match status" value="1"/>
</dbReference>
<dbReference type="GO" id="GO:0003677">
    <property type="term" value="F:DNA binding"/>
    <property type="evidence" value="ECO:0007669"/>
    <property type="project" value="UniProtKB-KW"/>
</dbReference>
<evidence type="ECO:0000313" key="5">
    <source>
        <dbReference type="EMBL" id="CAT05337.1"/>
    </source>
</evidence>
<dbReference type="PROSITE" id="PS51071">
    <property type="entry name" value="HTH_RPIR"/>
    <property type="match status" value="1"/>
</dbReference>
<dbReference type="SUPFAM" id="SSF46689">
    <property type="entry name" value="Homeodomain-like"/>
    <property type="match status" value="1"/>
</dbReference>
<evidence type="ECO:0000256" key="1">
    <source>
        <dbReference type="ARBA" id="ARBA00023015"/>
    </source>
</evidence>
<dbReference type="KEGG" id="mco:MCJ_006430"/>
<dbReference type="Gene3D" id="3.40.50.10490">
    <property type="entry name" value="Glucose-6-phosphate isomerase like protein, domain 1"/>
    <property type="match status" value="1"/>
</dbReference>
<dbReference type="InterPro" id="IPR001347">
    <property type="entry name" value="SIS_dom"/>
</dbReference>
<keyword evidence="6" id="KW-1185">Reference proteome</keyword>
<dbReference type="InterPro" id="IPR000281">
    <property type="entry name" value="HTH_RpiR"/>
</dbReference>
<name>C5J774_MESCH</name>
<dbReference type="CDD" id="cd05013">
    <property type="entry name" value="SIS_RpiR"/>
    <property type="match status" value="1"/>
</dbReference>
<dbReference type="Pfam" id="PF01418">
    <property type="entry name" value="HTH_6"/>
    <property type="match status" value="1"/>
</dbReference>
<accession>C5J774</accession>
<gene>
    <name evidence="5" type="ordered locus">MCJ_006430</name>
</gene>
<dbReference type="GO" id="GO:0097367">
    <property type="term" value="F:carbohydrate derivative binding"/>
    <property type="evidence" value="ECO:0007669"/>
    <property type="project" value="InterPro"/>
</dbReference>
<dbReference type="AlphaFoldDB" id="C5J774"/>
<dbReference type="Proteomes" id="UP000001491">
    <property type="component" value="Chromosome"/>
</dbReference>
<dbReference type="eggNOG" id="COG1737">
    <property type="taxonomic scope" value="Bacteria"/>
</dbReference>
<dbReference type="PANTHER" id="PTHR30514:SF1">
    <property type="entry name" value="HTH-TYPE TRANSCRIPTIONAL REGULATOR HEXR-RELATED"/>
    <property type="match status" value="1"/>
</dbReference>
<sequence>MLTRYSQQNHNIIDKKIAQFLLDNLDKINHLNLNIIANNVNCSKSNITKFAKKLNFRGIKDLLPTLDKNYSYLRMKKVRLSNNFEENDALVWYHNLIQLNIEQLYLLNKNAVYQLTKLILRKKHIILFGKGSNLDVINVFANYLSKMQFHVDYHYDFEVQQKWITKNMENSVCIFFSFSGLHNDIDDLVNQVYNKKCDLVAFTSNYESYLYKKAHISLLTTQNEDVLDNHTSARIAFLYLIMQVINLLNISVQ</sequence>
<protein>
    <recommendedName>
        <fullName evidence="4">HTH rpiR-type domain-containing protein</fullName>
    </recommendedName>
</protein>
<dbReference type="EMBL" id="FM864216">
    <property type="protein sequence ID" value="CAT05337.1"/>
    <property type="molecule type" value="Genomic_DNA"/>
</dbReference>
<dbReference type="SUPFAM" id="SSF53697">
    <property type="entry name" value="SIS domain"/>
    <property type="match status" value="1"/>
</dbReference>
<dbReference type="GO" id="GO:1901135">
    <property type="term" value="P:carbohydrate derivative metabolic process"/>
    <property type="evidence" value="ECO:0007669"/>
    <property type="project" value="InterPro"/>
</dbReference>
<proteinExistence type="predicted"/>
<dbReference type="HOGENOM" id="CLU_1085105_0_0_14"/>
<dbReference type="InterPro" id="IPR009057">
    <property type="entry name" value="Homeodomain-like_sf"/>
</dbReference>
<evidence type="ECO:0000259" key="4">
    <source>
        <dbReference type="PROSITE" id="PS51071"/>
    </source>
</evidence>
<keyword evidence="2" id="KW-0238">DNA-binding</keyword>
<evidence type="ECO:0000256" key="3">
    <source>
        <dbReference type="ARBA" id="ARBA00023163"/>
    </source>
</evidence>
<reference evidence="6" key="1">
    <citation type="journal article" date="2009" name="BMC Bioinformatics">
        <title>The Mycoplasma conjunctivae genome sequencing, annotation and analysis.</title>
        <authorList>
            <person name="Calderon-Copete S.P."/>
            <person name="Wigger G."/>
            <person name="Wunderlin C."/>
            <person name="Schmidheini T."/>
            <person name="Frey J."/>
            <person name="Quail M.A."/>
            <person name="Falquet L."/>
        </authorList>
    </citation>
    <scope>NUCLEOTIDE SEQUENCE [LARGE SCALE GENOMIC DNA]</scope>
    <source>
        <strain evidence="6">ATCC 25834 / NCTC 10147 / HRC/581</strain>
    </source>
</reference>
<evidence type="ECO:0000313" key="6">
    <source>
        <dbReference type="Proteomes" id="UP000001491"/>
    </source>
</evidence>
<organism evidence="5 6">
    <name type="scientific">Mesomycoplasma conjunctivae (strain ATCC 25834 / NCTC 10147 / HRC/581)</name>
    <name type="common">Mycoplasma conjunctivae</name>
    <dbReference type="NCBI Taxonomy" id="572263"/>
    <lineage>
        <taxon>Bacteria</taxon>
        <taxon>Bacillati</taxon>
        <taxon>Mycoplasmatota</taxon>
        <taxon>Mycoplasmoidales</taxon>
        <taxon>Metamycoplasmataceae</taxon>
        <taxon>Mesomycoplasma</taxon>
    </lineage>
</organism>
<dbReference type="InterPro" id="IPR035472">
    <property type="entry name" value="RpiR-like_SIS"/>
</dbReference>
<keyword evidence="3" id="KW-0804">Transcription</keyword>
<dbReference type="InterPro" id="IPR036388">
    <property type="entry name" value="WH-like_DNA-bd_sf"/>
</dbReference>
<evidence type="ECO:0000256" key="2">
    <source>
        <dbReference type="ARBA" id="ARBA00023125"/>
    </source>
</evidence>
<dbReference type="InterPro" id="IPR046348">
    <property type="entry name" value="SIS_dom_sf"/>
</dbReference>
<dbReference type="InterPro" id="IPR047640">
    <property type="entry name" value="RpiR-like"/>
</dbReference>
<dbReference type="Pfam" id="PF01380">
    <property type="entry name" value="SIS"/>
    <property type="match status" value="1"/>
</dbReference>
<keyword evidence="1" id="KW-0805">Transcription regulation</keyword>
<dbReference type="PANTHER" id="PTHR30514">
    <property type="entry name" value="GLUCOKINASE"/>
    <property type="match status" value="1"/>
</dbReference>
<dbReference type="GO" id="GO:0003700">
    <property type="term" value="F:DNA-binding transcription factor activity"/>
    <property type="evidence" value="ECO:0007669"/>
    <property type="project" value="InterPro"/>
</dbReference>